<gene>
    <name evidence="1" type="primary">orf191</name>
</gene>
<dbReference type="Gene3D" id="3.40.50.10490">
    <property type="entry name" value="Glucose-6-phosphate isomerase like protein, domain 1"/>
    <property type="match status" value="1"/>
</dbReference>
<evidence type="ECO:0008006" key="2">
    <source>
        <dbReference type="Google" id="ProtNLM"/>
    </source>
</evidence>
<organism evidence="1">
    <name type="scientific">Trieres regia</name>
    <dbReference type="NCBI Taxonomy" id="1335017"/>
    <lineage>
        <taxon>Eukaryota</taxon>
        <taxon>Sar</taxon>
        <taxon>Stramenopiles</taxon>
        <taxon>Ochrophyta</taxon>
        <taxon>Bacillariophyta</taxon>
        <taxon>Mediophyceae</taxon>
        <taxon>Biddulphiophycidae</taxon>
        <taxon>Eupodiscales</taxon>
        <taxon>Parodontellaceae</taxon>
        <taxon>Trieres</taxon>
    </lineage>
</organism>
<dbReference type="AlphaFoldDB" id="A0A7T5BNV4"/>
<sequence>MKLKKISYQNYPLFRLFLNYKPYNLINSSKRIGILENRQKLYLRQALKIIYCYHCNNASILFIGNYITKLAKKLKLNIITKHFFLPDNFLVRPNIYKNLIMLPELQKKVKKLDKYNFAMFINLVILSNTPNSQMVTELNKQKIPYIFLMNRKSFSSIINRSQLYLNDSMLWNNFICNVLKRILKKNKKNTF</sequence>
<keyword evidence="1" id="KW-0496">Mitochondrion</keyword>
<dbReference type="GeneID" id="65341469"/>
<geneLocation type="mitochondrion" evidence="1"/>
<protein>
    <recommendedName>
        <fullName evidence="2">Ribosomal protein S2</fullName>
    </recommendedName>
</protein>
<dbReference type="RefSeq" id="YP_010131930.1">
    <property type="nucleotide sequence ID" value="NC_056371.1"/>
</dbReference>
<dbReference type="EMBL" id="MW018491">
    <property type="protein sequence ID" value="QQD79309.1"/>
    <property type="molecule type" value="Genomic_DNA"/>
</dbReference>
<dbReference type="SUPFAM" id="SSF52313">
    <property type="entry name" value="Ribosomal protein S2"/>
    <property type="match status" value="1"/>
</dbReference>
<proteinExistence type="predicted"/>
<accession>A0A7T5BNV4</accession>
<reference evidence="1" key="1">
    <citation type="journal article" date="2021" name="J. Appl. Phycol.">
        <title>Mitochondrial genome of the harmful algal bloom species Odontella regia (Mediophyceae, Bacillariophyta).</title>
        <authorList>
            <person name="Wang Y."/>
            <person name="Chen Y."/>
            <person name="Wang J."/>
            <person name="Liu F."/>
            <person name="Chen N."/>
        </authorList>
    </citation>
    <scope>NUCLEOTIDE SEQUENCE</scope>
</reference>
<dbReference type="InterPro" id="IPR023591">
    <property type="entry name" value="Ribosomal_uS2_flav_dom_sf"/>
</dbReference>
<name>A0A7T5BNV4_9STRA</name>
<evidence type="ECO:0000313" key="1">
    <source>
        <dbReference type="EMBL" id="QQD79309.1"/>
    </source>
</evidence>